<dbReference type="GO" id="GO:0005829">
    <property type="term" value="C:cytosol"/>
    <property type="evidence" value="ECO:0007669"/>
    <property type="project" value="TreeGrafter"/>
</dbReference>
<gene>
    <name evidence="3" type="ORF">GCM10007304_25570</name>
</gene>
<dbReference type="GO" id="GO:0016627">
    <property type="term" value="F:oxidoreductase activity, acting on the CH-CH group of donors"/>
    <property type="evidence" value="ECO:0007669"/>
    <property type="project" value="TreeGrafter"/>
</dbReference>
<protein>
    <recommendedName>
        <fullName evidence="2">Pyridoxamine 5'-phosphate oxidase N-terminal domain-containing protein</fullName>
    </recommendedName>
</protein>
<reference evidence="3" key="2">
    <citation type="submission" date="2020-09" db="EMBL/GenBank/DDBJ databases">
        <authorList>
            <person name="Sun Q."/>
            <person name="Sedlacek I."/>
        </authorList>
    </citation>
    <scope>NUCLEOTIDE SEQUENCE</scope>
    <source>
        <strain evidence="3">CCM 7905</strain>
    </source>
</reference>
<evidence type="ECO:0000313" key="4">
    <source>
        <dbReference type="Proteomes" id="UP000654257"/>
    </source>
</evidence>
<proteinExistence type="predicted"/>
<name>A0A917D2X8_9NOCA</name>
<accession>A0A917D2X8</accession>
<keyword evidence="1" id="KW-0560">Oxidoreductase</keyword>
<evidence type="ECO:0000259" key="2">
    <source>
        <dbReference type="Pfam" id="PF01243"/>
    </source>
</evidence>
<reference evidence="3" key="1">
    <citation type="journal article" date="2014" name="Int. J. Syst. Evol. Microbiol.">
        <title>Complete genome sequence of Corynebacterium casei LMG S-19264T (=DSM 44701T), isolated from a smear-ripened cheese.</title>
        <authorList>
            <consortium name="US DOE Joint Genome Institute (JGI-PGF)"/>
            <person name="Walter F."/>
            <person name="Albersmeier A."/>
            <person name="Kalinowski J."/>
            <person name="Ruckert C."/>
        </authorList>
    </citation>
    <scope>NUCLEOTIDE SEQUENCE</scope>
    <source>
        <strain evidence="3">CCM 7905</strain>
    </source>
</reference>
<feature type="domain" description="Pyridoxamine 5'-phosphate oxidase N-terminal" evidence="2">
    <location>
        <begin position="11"/>
        <end position="87"/>
    </location>
</feature>
<dbReference type="InterPro" id="IPR019965">
    <property type="entry name" value="PPOX_F420-dep_Rv2061_put"/>
</dbReference>
<evidence type="ECO:0000256" key="1">
    <source>
        <dbReference type="ARBA" id="ARBA00023002"/>
    </source>
</evidence>
<keyword evidence="4" id="KW-1185">Reference proteome</keyword>
<dbReference type="Pfam" id="PF01243">
    <property type="entry name" value="PNPOx_N"/>
    <property type="match status" value="1"/>
</dbReference>
<dbReference type="RefSeq" id="WP_188545121.1">
    <property type="nucleotide sequence ID" value="NZ_BMCU01000002.1"/>
</dbReference>
<comment type="caution">
    <text evidence="3">The sequence shown here is derived from an EMBL/GenBank/DDBJ whole genome shotgun (WGS) entry which is preliminary data.</text>
</comment>
<dbReference type="NCBIfam" id="TIGR03666">
    <property type="entry name" value="Rv2061_F420"/>
    <property type="match status" value="1"/>
</dbReference>
<dbReference type="Proteomes" id="UP000654257">
    <property type="component" value="Unassembled WGS sequence"/>
</dbReference>
<dbReference type="GO" id="GO:0070967">
    <property type="term" value="F:coenzyme F420 binding"/>
    <property type="evidence" value="ECO:0007669"/>
    <property type="project" value="TreeGrafter"/>
</dbReference>
<dbReference type="SUPFAM" id="SSF50475">
    <property type="entry name" value="FMN-binding split barrel"/>
    <property type="match status" value="1"/>
</dbReference>
<dbReference type="PANTHER" id="PTHR35176">
    <property type="entry name" value="HEME OXYGENASE HI_0854-RELATED"/>
    <property type="match status" value="1"/>
</dbReference>
<dbReference type="InterPro" id="IPR012349">
    <property type="entry name" value="Split_barrel_FMN-bd"/>
</dbReference>
<dbReference type="AlphaFoldDB" id="A0A917D2X8"/>
<dbReference type="InterPro" id="IPR052019">
    <property type="entry name" value="F420H2_bilvrd_red/Heme_oxyg"/>
</dbReference>
<dbReference type="PANTHER" id="PTHR35176:SF11">
    <property type="entry name" value="PYRIDOXAMINE 5'-PHOSPHATE OXIDASE FAMILY PROTEIN"/>
    <property type="match status" value="1"/>
</dbReference>
<dbReference type="InterPro" id="IPR011576">
    <property type="entry name" value="Pyridox_Oxase_N"/>
</dbReference>
<dbReference type="EMBL" id="BMCU01000002">
    <property type="protein sequence ID" value="GGG10307.1"/>
    <property type="molecule type" value="Genomic_DNA"/>
</dbReference>
<sequence length="128" mass="13740">MTNPFGDIGTAKYVQLTTFTKDGTPKPTPIWAALDKGELLMWTQAKSWKVKRIKNTPRVTLATCDRAGKNVGPTQEATARILDDAGTARTRKAVIAKYGITGRFAVTASQLFKGKSSTIGIAVTPTPS</sequence>
<organism evidence="3 4">
    <name type="scientific">Rhodococcoides trifolii</name>
    <dbReference type="NCBI Taxonomy" id="908250"/>
    <lineage>
        <taxon>Bacteria</taxon>
        <taxon>Bacillati</taxon>
        <taxon>Actinomycetota</taxon>
        <taxon>Actinomycetes</taxon>
        <taxon>Mycobacteriales</taxon>
        <taxon>Nocardiaceae</taxon>
        <taxon>Rhodococcoides</taxon>
    </lineage>
</organism>
<dbReference type="Gene3D" id="2.30.110.10">
    <property type="entry name" value="Electron Transport, Fmn-binding Protein, Chain A"/>
    <property type="match status" value="1"/>
</dbReference>
<evidence type="ECO:0000313" key="3">
    <source>
        <dbReference type="EMBL" id="GGG10307.1"/>
    </source>
</evidence>